<dbReference type="InterPro" id="IPR050109">
    <property type="entry name" value="HTH-type_TetR-like_transc_reg"/>
</dbReference>
<evidence type="ECO:0000259" key="3">
    <source>
        <dbReference type="PROSITE" id="PS50977"/>
    </source>
</evidence>
<name>A0ABW2XX21_9ACTN</name>
<keyword evidence="1 2" id="KW-0238">DNA-binding</keyword>
<protein>
    <submittedName>
        <fullName evidence="4">TetR/AcrR family transcriptional regulator</fullName>
    </submittedName>
</protein>
<dbReference type="Gene3D" id="1.10.357.10">
    <property type="entry name" value="Tetracycline Repressor, domain 2"/>
    <property type="match status" value="1"/>
</dbReference>
<evidence type="ECO:0000313" key="5">
    <source>
        <dbReference type="Proteomes" id="UP001597063"/>
    </source>
</evidence>
<dbReference type="SUPFAM" id="SSF46689">
    <property type="entry name" value="Homeodomain-like"/>
    <property type="match status" value="1"/>
</dbReference>
<dbReference type="InterPro" id="IPR001647">
    <property type="entry name" value="HTH_TetR"/>
</dbReference>
<reference evidence="5" key="1">
    <citation type="journal article" date="2019" name="Int. J. Syst. Evol. Microbiol.">
        <title>The Global Catalogue of Microorganisms (GCM) 10K type strain sequencing project: providing services to taxonomists for standard genome sequencing and annotation.</title>
        <authorList>
            <consortium name="The Broad Institute Genomics Platform"/>
            <consortium name="The Broad Institute Genome Sequencing Center for Infectious Disease"/>
            <person name="Wu L."/>
            <person name="Ma J."/>
        </authorList>
    </citation>
    <scope>NUCLEOTIDE SEQUENCE [LARGE SCALE GENOMIC DNA]</scope>
    <source>
        <strain evidence="5">JCM 9371</strain>
    </source>
</reference>
<dbReference type="PANTHER" id="PTHR30055:SF146">
    <property type="entry name" value="HTH-TYPE TRANSCRIPTIONAL DUAL REGULATOR CECR"/>
    <property type="match status" value="1"/>
</dbReference>
<dbReference type="PANTHER" id="PTHR30055">
    <property type="entry name" value="HTH-TYPE TRANSCRIPTIONAL REGULATOR RUTR"/>
    <property type="match status" value="1"/>
</dbReference>
<sequence length="209" mass="22571">MEDLTARARIRNAALEQFATHGLKGTTIRGVAEAAGVSPGLVQHHFGSKQKLREVCDEHVMREIRRIKMDALDTGTGDPGYLSAVVRASVPIRRYLARTLVEGSPAAAKLFDESVEFTKEMLEAPPPGLSKPATTDLDAYAAAMTSIAFGVVALHEHLSRALGEDTLSAEGYPRLAKALMEIFTDNIMDPDLVGRNKEALDRMEGGGRA</sequence>
<dbReference type="PROSITE" id="PS50977">
    <property type="entry name" value="HTH_TETR_2"/>
    <property type="match status" value="1"/>
</dbReference>
<gene>
    <name evidence="4" type="ORF">ACFQZM_40945</name>
</gene>
<evidence type="ECO:0000256" key="1">
    <source>
        <dbReference type="ARBA" id="ARBA00023125"/>
    </source>
</evidence>
<organism evidence="4 5">
    <name type="scientific">Actinomadura fibrosa</name>
    <dbReference type="NCBI Taxonomy" id="111802"/>
    <lineage>
        <taxon>Bacteria</taxon>
        <taxon>Bacillati</taxon>
        <taxon>Actinomycetota</taxon>
        <taxon>Actinomycetes</taxon>
        <taxon>Streptosporangiales</taxon>
        <taxon>Thermomonosporaceae</taxon>
        <taxon>Actinomadura</taxon>
    </lineage>
</organism>
<dbReference type="Proteomes" id="UP001597063">
    <property type="component" value="Unassembled WGS sequence"/>
</dbReference>
<accession>A0ABW2XX21</accession>
<dbReference type="InterPro" id="IPR009057">
    <property type="entry name" value="Homeodomain-like_sf"/>
</dbReference>
<comment type="caution">
    <text evidence="4">The sequence shown here is derived from an EMBL/GenBank/DDBJ whole genome shotgun (WGS) entry which is preliminary data.</text>
</comment>
<dbReference type="PRINTS" id="PR00455">
    <property type="entry name" value="HTHTETR"/>
</dbReference>
<evidence type="ECO:0000256" key="2">
    <source>
        <dbReference type="PROSITE-ProRule" id="PRU00335"/>
    </source>
</evidence>
<proteinExistence type="predicted"/>
<dbReference type="Pfam" id="PF00440">
    <property type="entry name" value="TetR_N"/>
    <property type="match status" value="1"/>
</dbReference>
<feature type="domain" description="HTH tetR-type" evidence="3">
    <location>
        <begin position="4"/>
        <end position="64"/>
    </location>
</feature>
<keyword evidence="5" id="KW-1185">Reference proteome</keyword>
<dbReference type="EMBL" id="JBHTGP010000024">
    <property type="protein sequence ID" value="MFD0690916.1"/>
    <property type="molecule type" value="Genomic_DNA"/>
</dbReference>
<feature type="DNA-binding region" description="H-T-H motif" evidence="2">
    <location>
        <begin position="27"/>
        <end position="46"/>
    </location>
</feature>
<evidence type="ECO:0000313" key="4">
    <source>
        <dbReference type="EMBL" id="MFD0690916.1"/>
    </source>
</evidence>